<reference evidence="1 2" key="1">
    <citation type="submission" date="2020-05" db="EMBL/GenBank/DDBJ databases">
        <title>Complete closed genome sequence of Defluviicoccus vanus.</title>
        <authorList>
            <person name="Bessarab I."/>
            <person name="Arumugam K."/>
            <person name="Maszenan A.M."/>
            <person name="Seviour R.J."/>
            <person name="Williams R.B."/>
        </authorList>
    </citation>
    <scope>NUCLEOTIDE SEQUENCE [LARGE SCALE GENOMIC DNA]</scope>
    <source>
        <strain evidence="1 2">Ben 114</strain>
    </source>
</reference>
<protein>
    <submittedName>
        <fullName evidence="1">Uncharacterized protein</fullName>
    </submittedName>
</protein>
<dbReference type="EMBL" id="CP053923">
    <property type="protein sequence ID" value="QNT68308.1"/>
    <property type="molecule type" value="Genomic_DNA"/>
</dbReference>
<name>A0A7H1MXX2_9PROT</name>
<accession>A0A7H1MXX2</accession>
<gene>
    <name evidence="1" type="ORF">HQ394_01710</name>
</gene>
<keyword evidence="2" id="KW-1185">Reference proteome</keyword>
<proteinExistence type="predicted"/>
<dbReference type="Proteomes" id="UP000516369">
    <property type="component" value="Chromosome"/>
</dbReference>
<organism evidence="1 2">
    <name type="scientific">Defluviicoccus vanus</name>
    <dbReference type="NCBI Taxonomy" id="111831"/>
    <lineage>
        <taxon>Bacteria</taxon>
        <taxon>Pseudomonadati</taxon>
        <taxon>Pseudomonadota</taxon>
        <taxon>Alphaproteobacteria</taxon>
        <taxon>Rhodospirillales</taxon>
        <taxon>Rhodospirillaceae</taxon>
        <taxon>Defluviicoccus</taxon>
    </lineage>
</organism>
<evidence type="ECO:0000313" key="1">
    <source>
        <dbReference type="EMBL" id="QNT68308.1"/>
    </source>
</evidence>
<dbReference type="AlphaFoldDB" id="A0A7H1MXX2"/>
<sequence>MPTPYTEVRFTNKAYSCSQLQTFLRNREALSFRIVAISATDDDAEFAPVHPRTLVTIVQADAAPDAPVDVIEYHTPAPPKVPDGKTLVCVGHCFLGGKEANVLVYR</sequence>
<evidence type="ECO:0000313" key="2">
    <source>
        <dbReference type="Proteomes" id="UP000516369"/>
    </source>
</evidence>
<dbReference type="KEGG" id="dvn:HQ394_01710"/>
<dbReference type="RefSeq" id="WP_190261752.1">
    <property type="nucleotide sequence ID" value="NZ_CP053923.1"/>
</dbReference>